<dbReference type="EMBL" id="SZYD01000006">
    <property type="protein sequence ID" value="KAD5961300.1"/>
    <property type="molecule type" value="Genomic_DNA"/>
</dbReference>
<comment type="similarity">
    <text evidence="1">Belongs to the jacalin lectin family.</text>
</comment>
<keyword evidence="2" id="KW-0430">Lectin</keyword>
<comment type="caution">
    <text evidence="4">The sequence shown here is derived from an EMBL/GenBank/DDBJ whole genome shotgun (WGS) entry which is preliminary data.</text>
</comment>
<accession>A0A5N6P8I1</accession>
<dbReference type="SUPFAM" id="SSF51101">
    <property type="entry name" value="Mannose-binding lectins"/>
    <property type="match status" value="1"/>
</dbReference>
<dbReference type="InterPro" id="IPR033734">
    <property type="entry name" value="Jacalin-like_lectin_dom_plant"/>
</dbReference>
<evidence type="ECO:0000256" key="2">
    <source>
        <dbReference type="ARBA" id="ARBA00022734"/>
    </source>
</evidence>
<reference evidence="4 5" key="1">
    <citation type="submission" date="2019-05" db="EMBL/GenBank/DDBJ databases">
        <title>Mikania micrantha, genome provides insights into the molecular mechanism of rapid growth.</title>
        <authorList>
            <person name="Liu B."/>
        </authorList>
    </citation>
    <scope>NUCLEOTIDE SEQUENCE [LARGE SCALE GENOMIC DNA]</scope>
    <source>
        <strain evidence="4">NLD-2019</strain>
        <tissue evidence="4">Leaf</tissue>
    </source>
</reference>
<dbReference type="CDD" id="cd09612">
    <property type="entry name" value="Jacalin"/>
    <property type="match status" value="1"/>
</dbReference>
<evidence type="ECO:0000259" key="3">
    <source>
        <dbReference type="PROSITE" id="PS51752"/>
    </source>
</evidence>
<proteinExistence type="inferred from homology"/>
<dbReference type="GO" id="GO:0030246">
    <property type="term" value="F:carbohydrate binding"/>
    <property type="evidence" value="ECO:0007669"/>
    <property type="project" value="UniProtKB-KW"/>
</dbReference>
<keyword evidence="5" id="KW-1185">Reference proteome</keyword>
<sequence>MASSINVVHVGPWGGRGGHPWDFRTNGGKIKTIRITSDGSTINSIEFGYTDKDGKTHHAGPFGIPHTHHDDVDLNEISGTFGMWANMIVVTSLTFKTNKEVYGPFGSESSATFSLPVKGKFEGFFGRSGDVIDGFGAVLRA</sequence>
<evidence type="ECO:0000313" key="4">
    <source>
        <dbReference type="EMBL" id="KAD5961300.1"/>
    </source>
</evidence>
<evidence type="ECO:0000256" key="1">
    <source>
        <dbReference type="ARBA" id="ARBA00006568"/>
    </source>
</evidence>
<dbReference type="AlphaFoldDB" id="A0A5N6P8I1"/>
<dbReference type="Gene3D" id="2.100.10.30">
    <property type="entry name" value="Jacalin-like lectin domain"/>
    <property type="match status" value="1"/>
</dbReference>
<name>A0A5N6P8I1_9ASTR</name>
<gene>
    <name evidence="4" type="ORF">E3N88_12773</name>
</gene>
<dbReference type="SMART" id="SM00915">
    <property type="entry name" value="Jacalin"/>
    <property type="match status" value="1"/>
</dbReference>
<feature type="domain" description="Jacalin-type lectin" evidence="3">
    <location>
        <begin position="7"/>
        <end position="141"/>
    </location>
</feature>
<dbReference type="Pfam" id="PF01419">
    <property type="entry name" value="Jacalin"/>
    <property type="match status" value="1"/>
</dbReference>
<dbReference type="InterPro" id="IPR036404">
    <property type="entry name" value="Jacalin-like_lectin_dom_sf"/>
</dbReference>
<evidence type="ECO:0000313" key="5">
    <source>
        <dbReference type="Proteomes" id="UP000326396"/>
    </source>
</evidence>
<dbReference type="Proteomes" id="UP000326396">
    <property type="component" value="Linkage Group LG14"/>
</dbReference>
<organism evidence="4 5">
    <name type="scientific">Mikania micrantha</name>
    <name type="common">bitter vine</name>
    <dbReference type="NCBI Taxonomy" id="192012"/>
    <lineage>
        <taxon>Eukaryota</taxon>
        <taxon>Viridiplantae</taxon>
        <taxon>Streptophyta</taxon>
        <taxon>Embryophyta</taxon>
        <taxon>Tracheophyta</taxon>
        <taxon>Spermatophyta</taxon>
        <taxon>Magnoliopsida</taxon>
        <taxon>eudicotyledons</taxon>
        <taxon>Gunneridae</taxon>
        <taxon>Pentapetalae</taxon>
        <taxon>asterids</taxon>
        <taxon>campanulids</taxon>
        <taxon>Asterales</taxon>
        <taxon>Asteraceae</taxon>
        <taxon>Asteroideae</taxon>
        <taxon>Heliantheae alliance</taxon>
        <taxon>Eupatorieae</taxon>
        <taxon>Mikania</taxon>
    </lineage>
</organism>
<dbReference type="PROSITE" id="PS51752">
    <property type="entry name" value="JACALIN_LECTIN"/>
    <property type="match status" value="1"/>
</dbReference>
<protein>
    <recommendedName>
        <fullName evidence="3">Jacalin-type lectin domain-containing protein</fullName>
    </recommendedName>
</protein>
<dbReference type="PANTHER" id="PTHR46506">
    <property type="entry name" value="OS05G0143600 PROTEIN"/>
    <property type="match status" value="1"/>
</dbReference>
<dbReference type="OrthoDB" id="581739at2759"/>
<dbReference type="InterPro" id="IPR001229">
    <property type="entry name" value="Jacalin-like_lectin_dom"/>
</dbReference>